<feature type="chain" id="PRO_5045797715" evidence="1">
    <location>
        <begin position="22"/>
        <end position="105"/>
    </location>
</feature>
<accession>A0ABS7E559</accession>
<keyword evidence="3" id="KW-1185">Reference proteome</keyword>
<keyword evidence="1" id="KW-0732">Signal</keyword>
<dbReference type="RefSeq" id="WP_220109806.1">
    <property type="nucleotide sequence ID" value="NZ_JAHZST010000007.1"/>
</dbReference>
<proteinExistence type="predicted"/>
<sequence>MRSFSLLVAFSCLIFANSADASRYWPSTTLTDWSLYLNNGVAYISSPQFPEHCSYSRAQINMSGTEFDKAQYAYALSAKARGKSLRYVIDNTHTTCVITGLLEVN</sequence>
<evidence type="ECO:0000313" key="2">
    <source>
        <dbReference type="EMBL" id="MBW8184276.1"/>
    </source>
</evidence>
<dbReference type="EMBL" id="JAHZST010000007">
    <property type="protein sequence ID" value="MBW8184276.1"/>
    <property type="molecule type" value="Genomic_DNA"/>
</dbReference>
<name>A0ABS7E559_9GAMM</name>
<feature type="signal peptide" evidence="1">
    <location>
        <begin position="1"/>
        <end position="21"/>
    </location>
</feature>
<evidence type="ECO:0000256" key="1">
    <source>
        <dbReference type="SAM" id="SignalP"/>
    </source>
</evidence>
<protein>
    <submittedName>
        <fullName evidence="2">Uncharacterized protein</fullName>
    </submittedName>
</protein>
<reference evidence="2 3" key="1">
    <citation type="submission" date="2021-07" db="EMBL/GenBank/DDBJ databases">
        <title>Shewanella sp. nov, isolated from SCS.</title>
        <authorList>
            <person name="Cao W.R."/>
        </authorList>
    </citation>
    <scope>NUCLEOTIDE SEQUENCE [LARGE SCALE GENOMIC DNA]</scope>
    <source>
        <strain evidence="2 3">NR704-98</strain>
    </source>
</reference>
<comment type="caution">
    <text evidence="2">The sequence shown here is derived from an EMBL/GenBank/DDBJ whole genome shotgun (WGS) entry which is preliminary data.</text>
</comment>
<evidence type="ECO:0000313" key="3">
    <source>
        <dbReference type="Proteomes" id="UP001195963"/>
    </source>
</evidence>
<dbReference type="Proteomes" id="UP001195963">
    <property type="component" value="Unassembled WGS sequence"/>
</dbReference>
<gene>
    <name evidence="2" type="ORF">K0625_11365</name>
</gene>
<organism evidence="2 3">
    <name type="scientific">Shewanella nanhaiensis</name>
    <dbReference type="NCBI Taxonomy" id="2864872"/>
    <lineage>
        <taxon>Bacteria</taxon>
        <taxon>Pseudomonadati</taxon>
        <taxon>Pseudomonadota</taxon>
        <taxon>Gammaproteobacteria</taxon>
        <taxon>Alteromonadales</taxon>
        <taxon>Shewanellaceae</taxon>
        <taxon>Shewanella</taxon>
    </lineage>
</organism>